<feature type="domain" description="CDCP1 second and fifth CUB" evidence="4">
    <location>
        <begin position="361"/>
        <end position="442"/>
    </location>
</feature>
<evidence type="ECO:0000259" key="4">
    <source>
        <dbReference type="Pfam" id="PF23668"/>
    </source>
</evidence>
<dbReference type="Pfam" id="PF23668">
    <property type="entry name" value="CUB_CDCP1_2"/>
    <property type="match status" value="2"/>
</dbReference>
<evidence type="ECO:0000256" key="2">
    <source>
        <dbReference type="SAM" id="SignalP"/>
    </source>
</evidence>
<sequence>MFIPSLTITLCLLPGAQKLTLTAEPGATINIRNNNQVKGCQVLRLKVLSGLTQYEWIHCLFSDCTTKSCSGHIIQTDSNSVDVLRFNRTFTWNLAAAAPKAFQIDFTNTGLKQINPSEKCPDRHTYTLQAFQSTGNVAVGKYCRSGTISSAQILKSGTLARISLTLPKGTSSSELLSPDYPESFPDDDTMEWYFQVPDKHGVDLQFLNLTQPDCVKKEVAVEYHQKGRVTSVLGLNDTQPLQNQGDFLLTLRNCEMERAQADSPGLTFTLKVSASSPASTVPCRVDLSKTEGLSLNISTVTSTPDCVMKINSAKKDNITVTSSADLSFEDCFPGNMEVRATTSFRSDCSSGKCPDPVSLSVPLLPSCLPAPLSRVTWILRPGQHGTVKLISPTGPLKQSLPGQLCDDSITIDVAEENGATIGSFCPNGAIQTVHIHTSVSVTWWSSMNAKAPRSAVYIFTVSPKRDTPELVATPAWPAGMKAYSTVSWIVSVPPKMEAQLIFTKLSQPKCINRHTNIRVQRMGSPKEDYSRREDEVANSELTVSESFYLNMSNCLPERGNFSVITKISLKKKKKKKLNHEVSVYNPNGINFLPGYNGPPKTHEDDDAHVYTSIDDTLVYTHLLKKGADVGFYGETYQHFTGHTDSQKPLLSSQKGPPLPNRSPSQDQTLMDQSEDEQSSNLGPRLEPEGGN</sequence>
<feature type="region of interest" description="Disordered" evidence="1">
    <location>
        <begin position="641"/>
        <end position="691"/>
    </location>
</feature>
<protein>
    <submittedName>
        <fullName evidence="5">CUB domain containing protein 1</fullName>
    </submittedName>
</protein>
<evidence type="ECO:0000256" key="1">
    <source>
        <dbReference type="SAM" id="MobiDB-lite"/>
    </source>
</evidence>
<dbReference type="SUPFAM" id="SSF49854">
    <property type="entry name" value="Spermadhesin, CUB domain"/>
    <property type="match status" value="1"/>
</dbReference>
<proteinExistence type="predicted"/>
<dbReference type="Pfam" id="PF23665">
    <property type="entry name" value="CDCP1_CUB_6"/>
    <property type="match status" value="1"/>
</dbReference>
<dbReference type="AlphaFoldDB" id="A0A3B4F756"/>
<dbReference type="InterPro" id="IPR056269">
    <property type="entry name" value="CUB_CDCP1_2nd_5th"/>
</dbReference>
<feature type="compositionally biased region" description="Polar residues" evidence="1">
    <location>
        <begin position="641"/>
        <end position="654"/>
    </location>
</feature>
<dbReference type="PANTHER" id="PTHR14477:SF1">
    <property type="entry name" value="CUB DOMAIN-CONTAINING PROTEIN 1"/>
    <property type="match status" value="1"/>
</dbReference>
<dbReference type="InterPro" id="IPR056266">
    <property type="entry name" value="CDCP1_CUB_3rd_6th"/>
</dbReference>
<evidence type="ECO:0000259" key="3">
    <source>
        <dbReference type="Pfam" id="PF23665"/>
    </source>
</evidence>
<dbReference type="GeneTree" id="ENSGT00390000010209"/>
<organism evidence="5">
    <name type="scientific">Pundamilia nyererei</name>
    <dbReference type="NCBI Taxonomy" id="303518"/>
    <lineage>
        <taxon>Eukaryota</taxon>
        <taxon>Metazoa</taxon>
        <taxon>Chordata</taxon>
        <taxon>Craniata</taxon>
        <taxon>Vertebrata</taxon>
        <taxon>Euteleostomi</taxon>
        <taxon>Actinopterygii</taxon>
        <taxon>Neopterygii</taxon>
        <taxon>Teleostei</taxon>
        <taxon>Neoteleostei</taxon>
        <taxon>Acanthomorphata</taxon>
        <taxon>Ovalentaria</taxon>
        <taxon>Cichlomorphae</taxon>
        <taxon>Cichliformes</taxon>
        <taxon>Cichlidae</taxon>
        <taxon>African cichlids</taxon>
        <taxon>Pseudocrenilabrinae</taxon>
        <taxon>Haplochromini</taxon>
        <taxon>Pundamilia</taxon>
    </lineage>
</organism>
<evidence type="ECO:0000313" key="5">
    <source>
        <dbReference type="Ensembl" id="ENSPNYP00000006420.1"/>
    </source>
</evidence>
<dbReference type="InterPro" id="IPR035914">
    <property type="entry name" value="Sperma_CUB_dom_sf"/>
</dbReference>
<feature type="domain" description="CDCP1 third and sixth CUB" evidence="3">
    <location>
        <begin position="456"/>
        <end position="567"/>
    </location>
</feature>
<dbReference type="PANTHER" id="PTHR14477">
    <property type="entry name" value="CUB DOMAIN-CONTAINING PROTEIN 1"/>
    <property type="match status" value="1"/>
</dbReference>
<name>A0A3B4F756_9CICH</name>
<reference evidence="5" key="1">
    <citation type="submission" date="2023-09" db="UniProtKB">
        <authorList>
            <consortium name="Ensembl"/>
        </authorList>
    </citation>
    <scope>IDENTIFICATION</scope>
</reference>
<accession>A0A3B4F756</accession>
<keyword evidence="2" id="KW-0732">Signal</keyword>
<feature type="chain" id="PRO_5017364908" evidence="2">
    <location>
        <begin position="19"/>
        <end position="691"/>
    </location>
</feature>
<feature type="signal peptide" evidence="2">
    <location>
        <begin position="1"/>
        <end position="18"/>
    </location>
</feature>
<feature type="domain" description="CDCP1 second and fifth CUB" evidence="4">
    <location>
        <begin position="76"/>
        <end position="171"/>
    </location>
</feature>
<dbReference type="Ensembl" id="ENSPNYT00000006579.1">
    <property type="protein sequence ID" value="ENSPNYP00000006420.1"/>
    <property type="gene ID" value="ENSPNYG00000004940.1"/>
</dbReference>
<dbReference type="InterPro" id="IPR038811">
    <property type="entry name" value="CDCP1"/>
</dbReference>
<feature type="compositionally biased region" description="Polar residues" evidence="1">
    <location>
        <begin position="661"/>
        <end position="671"/>
    </location>
</feature>
<dbReference type="Gene3D" id="2.60.120.290">
    <property type="entry name" value="Spermadhesin, CUB domain"/>
    <property type="match status" value="1"/>
</dbReference>